<dbReference type="Gene3D" id="3.30.70.330">
    <property type="match status" value="1"/>
</dbReference>
<protein>
    <submittedName>
        <fullName evidence="3">Aste57867_9276 protein</fullName>
    </submittedName>
</protein>
<dbReference type="Proteomes" id="UP000332933">
    <property type="component" value="Unassembled WGS sequence"/>
</dbReference>
<dbReference type="EMBL" id="VJMH01005134">
    <property type="protein sequence ID" value="KAF0700192.1"/>
    <property type="molecule type" value="Genomic_DNA"/>
</dbReference>
<feature type="region of interest" description="Disordered" evidence="1">
    <location>
        <begin position="494"/>
        <end position="541"/>
    </location>
</feature>
<reference evidence="2" key="2">
    <citation type="submission" date="2019-06" db="EMBL/GenBank/DDBJ databases">
        <title>Genomics analysis of Aphanomyces spp. identifies a new class of oomycete effector associated with host adaptation.</title>
        <authorList>
            <person name="Gaulin E."/>
        </authorList>
    </citation>
    <scope>NUCLEOTIDE SEQUENCE</scope>
    <source>
        <strain evidence="2">CBS 578.67</strain>
    </source>
</reference>
<dbReference type="PANTHER" id="PTHR16291:SF0">
    <property type="entry name" value="NUCLEAR CAP-BINDING PROTEIN SUBUNIT 3"/>
    <property type="match status" value="1"/>
</dbReference>
<organism evidence="3 4">
    <name type="scientific">Aphanomyces stellatus</name>
    <dbReference type="NCBI Taxonomy" id="120398"/>
    <lineage>
        <taxon>Eukaryota</taxon>
        <taxon>Sar</taxon>
        <taxon>Stramenopiles</taxon>
        <taxon>Oomycota</taxon>
        <taxon>Saprolegniomycetes</taxon>
        <taxon>Saprolegniales</taxon>
        <taxon>Verrucalvaceae</taxon>
        <taxon>Aphanomyces</taxon>
    </lineage>
</organism>
<dbReference type="EMBL" id="CAADRA010005155">
    <property type="protein sequence ID" value="VFT86159.1"/>
    <property type="molecule type" value="Genomic_DNA"/>
</dbReference>
<accession>A0A485KMS8</accession>
<proteinExistence type="predicted"/>
<dbReference type="PANTHER" id="PTHR16291">
    <property type="entry name" value="NUCLEAR CAP-BINDING PROTEIN SUBUNIT 3"/>
    <property type="match status" value="1"/>
</dbReference>
<evidence type="ECO:0000256" key="1">
    <source>
        <dbReference type="SAM" id="MobiDB-lite"/>
    </source>
</evidence>
<evidence type="ECO:0000313" key="4">
    <source>
        <dbReference type="Proteomes" id="UP000332933"/>
    </source>
</evidence>
<dbReference type="GO" id="GO:0000340">
    <property type="term" value="F:RNA 7-methylguanosine cap binding"/>
    <property type="evidence" value="ECO:0007669"/>
    <property type="project" value="InterPro"/>
</dbReference>
<dbReference type="InterPro" id="IPR012677">
    <property type="entry name" value="Nucleotide-bd_a/b_plait_sf"/>
</dbReference>
<gene>
    <name evidence="3" type="primary">Aste57867_9276</name>
    <name evidence="2" type="ORF">As57867_009240</name>
    <name evidence="3" type="ORF">ASTE57867_9276</name>
</gene>
<dbReference type="GO" id="GO:0005634">
    <property type="term" value="C:nucleus"/>
    <property type="evidence" value="ECO:0007669"/>
    <property type="project" value="TreeGrafter"/>
</dbReference>
<evidence type="ECO:0000313" key="2">
    <source>
        <dbReference type="EMBL" id="KAF0700192.1"/>
    </source>
</evidence>
<dbReference type="OrthoDB" id="422106at2759"/>
<sequence>MEAESNSATEMEVVVEEPREISVDDVDVGASFGRVAKWTDVGITLETGKVNAVTIVLDAQCQQELQLHLRAVISGQPWSYEFLCGGQGNTEASVLKRGGKGREIDVACVFCGRLCSDTTAARYWFQFSLHDATDEPSFVQMAMGVGATVGENVVLLGRDVLPATSSSLQLDSVGLTSGRSPLKARHIELTSHALAAPIDASATTLCVMRDPSGTDLLTVDQRQAFVAACDAAKRRAERFGGIYHAPDVKQFLDSKVVRMMQRSGGVAEKGFATGFDVTSVDETAKREARRARFNMAMTYDLPTAREISNGASEDDILKRQAELAKRAARAAKFGVDSTNNLIAASAKVLAERVDLDATLDVRDDALHMYSLDDAFTSVRTRDILGYFAGYGPSYVEWINDSSCTVVFDDAFTVSRALLALSTDLPPDATLECQKSTEPANPFLAKGNDEDGMTTEIVQAATGWRLGVPIGAADHMDRQWRLLLRRATLKDFPPEKTWKRTQYQKSAHRRVAQRPPRKRKGRQDDDDDAPATKRRVDDQEME</sequence>
<evidence type="ECO:0000313" key="3">
    <source>
        <dbReference type="EMBL" id="VFT86159.1"/>
    </source>
</evidence>
<dbReference type="GO" id="GO:0003729">
    <property type="term" value="F:mRNA binding"/>
    <property type="evidence" value="ECO:0007669"/>
    <property type="project" value="InterPro"/>
</dbReference>
<dbReference type="Pfam" id="PF10309">
    <property type="entry name" value="NCBP3"/>
    <property type="match status" value="1"/>
</dbReference>
<keyword evidence="4" id="KW-1185">Reference proteome</keyword>
<name>A0A485KMS8_9STRA</name>
<reference evidence="3 4" key="1">
    <citation type="submission" date="2019-03" db="EMBL/GenBank/DDBJ databases">
        <authorList>
            <person name="Gaulin E."/>
            <person name="Dumas B."/>
        </authorList>
    </citation>
    <scope>NUCLEOTIDE SEQUENCE [LARGE SCALE GENOMIC DNA]</scope>
    <source>
        <strain evidence="3">CBS 568.67</strain>
    </source>
</reference>
<feature type="compositionally biased region" description="Basic and acidic residues" evidence="1">
    <location>
        <begin position="529"/>
        <end position="541"/>
    </location>
</feature>
<dbReference type="InterPro" id="IPR019416">
    <property type="entry name" value="NCBP3"/>
</dbReference>
<dbReference type="AlphaFoldDB" id="A0A485KMS8"/>
<feature type="compositionally biased region" description="Basic residues" evidence="1">
    <location>
        <begin position="505"/>
        <end position="520"/>
    </location>
</feature>